<protein>
    <submittedName>
        <fullName evidence="1">Uncharacterized protein</fullName>
    </submittedName>
</protein>
<gene>
    <name evidence="1" type="ORF">SteCoe_18343</name>
</gene>
<dbReference type="AlphaFoldDB" id="A0A1R2BWW1"/>
<name>A0A1R2BWW1_9CILI</name>
<dbReference type="Proteomes" id="UP000187209">
    <property type="component" value="Unassembled WGS sequence"/>
</dbReference>
<sequence>MVKSIFTNNSQEDQNVLYDDYQYSEFDYQNLEIYALALLDENMPGSETTSLYDNYNDIIEVKTSNSGRKKKPFTLIFERFFNNQCHHPKKEFFNAFMIRAIKRSFRIVAKNLIPKKTSIKVTPNDSKEMALWNILVLLYQKNPDHIKKISTTISSPLTDAKTKRKPSMKKDKANSYNNNYCKNFFQDLYMQVAFYVIAGILFADPSPNALIKKFKFKCCQDSTHTIECIEKWAILKEFLENKYFKDLGIRDFSQIRSSPRSVFFQCFGERIAKIRNSLKLE</sequence>
<evidence type="ECO:0000313" key="1">
    <source>
        <dbReference type="EMBL" id="OMJ81226.1"/>
    </source>
</evidence>
<organism evidence="1 2">
    <name type="scientific">Stentor coeruleus</name>
    <dbReference type="NCBI Taxonomy" id="5963"/>
    <lineage>
        <taxon>Eukaryota</taxon>
        <taxon>Sar</taxon>
        <taxon>Alveolata</taxon>
        <taxon>Ciliophora</taxon>
        <taxon>Postciliodesmatophora</taxon>
        <taxon>Heterotrichea</taxon>
        <taxon>Heterotrichida</taxon>
        <taxon>Stentoridae</taxon>
        <taxon>Stentor</taxon>
    </lineage>
</organism>
<proteinExistence type="predicted"/>
<dbReference type="EMBL" id="MPUH01000388">
    <property type="protein sequence ID" value="OMJ81226.1"/>
    <property type="molecule type" value="Genomic_DNA"/>
</dbReference>
<reference evidence="1 2" key="1">
    <citation type="submission" date="2016-11" db="EMBL/GenBank/DDBJ databases">
        <title>The macronuclear genome of Stentor coeruleus: a giant cell with tiny introns.</title>
        <authorList>
            <person name="Slabodnick M."/>
            <person name="Ruby J.G."/>
            <person name="Reiff S.B."/>
            <person name="Swart E.C."/>
            <person name="Gosai S."/>
            <person name="Prabakaran S."/>
            <person name="Witkowska E."/>
            <person name="Larue G.E."/>
            <person name="Fisher S."/>
            <person name="Freeman R.M."/>
            <person name="Gunawardena J."/>
            <person name="Chu W."/>
            <person name="Stover N.A."/>
            <person name="Gregory B.D."/>
            <person name="Nowacki M."/>
            <person name="Derisi J."/>
            <person name="Roy S.W."/>
            <person name="Marshall W.F."/>
            <person name="Sood P."/>
        </authorList>
    </citation>
    <scope>NUCLEOTIDE SEQUENCE [LARGE SCALE GENOMIC DNA]</scope>
    <source>
        <strain evidence="1">WM001</strain>
    </source>
</reference>
<accession>A0A1R2BWW1</accession>
<evidence type="ECO:0000313" key="2">
    <source>
        <dbReference type="Proteomes" id="UP000187209"/>
    </source>
</evidence>
<keyword evidence="2" id="KW-1185">Reference proteome</keyword>
<comment type="caution">
    <text evidence="1">The sequence shown here is derived from an EMBL/GenBank/DDBJ whole genome shotgun (WGS) entry which is preliminary data.</text>
</comment>